<name>A0A7J6KTA6_PEROL</name>
<dbReference type="Proteomes" id="UP000570595">
    <property type="component" value="Unassembled WGS sequence"/>
</dbReference>
<evidence type="ECO:0000313" key="5">
    <source>
        <dbReference type="Proteomes" id="UP000572268"/>
    </source>
</evidence>
<evidence type="ECO:0000313" key="3">
    <source>
        <dbReference type="EMBL" id="KAF4652597.1"/>
    </source>
</evidence>
<sequence length="722" mass="79565">MSRRILAHASTKGRQGARIEPGSDGRRIAKHVGESSESSFYARLGRECQLCRDALILRSRGEQQQQQQRGSEKDWTAIARRLASSAAELRPSEAAVLCHFLGAHLPEDNKYARDALTAVAATHFYSKLHQWTGKELAMWSSAATVHRPLVTREAYRVFFDHIEKNLHAIPIDDAVVLVSALGRSKEKIHSSLRKHINGITRGLVQRLPESLPTMTPKSIAQIAQLVPPTDEDTHFLIMEEIANRDDVPAASWAQFSRIYAEGNDAWIDRIWGKIVDSISSGDGKTTAMILNALARAHSKAADVRRLDLTLGGSANGWDVHSAAISCISLARLGQTQNAIGTAELDRNFAKLEDFLLAQDLSRSNLLQLKQIALGFSLAFLNHVSNGLWRSIAVAASDARLPGSGEDRIGVLGSVSAGYPLGKATKEIEHLARSIPELIDLSNVSHRSFHLLIIKLVKMRYFPTEVMAKVEGCIEKDPGRLVPNGEAVLSLIHYLFACNFDGVGLWKIAVGKLDELHEEMSTEDLFASVGFMTTCNRRPSEQVAADVLARLSEPPNHQDALMALMSLCRADLALRLPVHDVGMMILASMRATKPHVDVLQDCVDMLCQVALLSGSSQLIRQVINDLSRVSLRNTNMSWIAWSAAVLDSLDLIPTSLLRSMLRVNLDYRHPVAGFCRDSRMAQRVHKTLNSIGCSFSAECESGGFRIDFVSAYESVFLLEVLAR</sequence>
<organism evidence="2 4">
    <name type="scientific">Perkinsus olseni</name>
    <name type="common">Perkinsus atlanticus</name>
    <dbReference type="NCBI Taxonomy" id="32597"/>
    <lineage>
        <taxon>Eukaryota</taxon>
        <taxon>Sar</taxon>
        <taxon>Alveolata</taxon>
        <taxon>Perkinsozoa</taxon>
        <taxon>Perkinsea</taxon>
        <taxon>Perkinsida</taxon>
        <taxon>Perkinsidae</taxon>
        <taxon>Perkinsus</taxon>
    </lineage>
</organism>
<evidence type="ECO:0000256" key="1">
    <source>
        <dbReference type="SAM" id="MobiDB-lite"/>
    </source>
</evidence>
<dbReference type="AlphaFoldDB" id="A0A7J6KTA6"/>
<protein>
    <submittedName>
        <fullName evidence="2">Uncharacterized protein</fullName>
    </submittedName>
</protein>
<reference evidence="4 5" key="1">
    <citation type="submission" date="2020-04" db="EMBL/GenBank/DDBJ databases">
        <title>Perkinsus olseni comparative genomics.</title>
        <authorList>
            <person name="Bogema D.R."/>
        </authorList>
    </citation>
    <scope>NUCLEOTIDE SEQUENCE [LARGE SCALE GENOMIC DNA]</scope>
    <source>
        <strain evidence="2">ATCC PRA-179</strain>
        <strain evidence="3">ATCC PRA-31</strain>
    </source>
</reference>
<accession>A0A7J6KTA6</accession>
<dbReference type="OrthoDB" id="442894at2759"/>
<proteinExistence type="predicted"/>
<comment type="caution">
    <text evidence="2">The sequence shown here is derived from an EMBL/GenBank/DDBJ whole genome shotgun (WGS) entry which is preliminary data.</text>
</comment>
<feature type="region of interest" description="Disordered" evidence="1">
    <location>
        <begin position="1"/>
        <end position="24"/>
    </location>
</feature>
<dbReference type="EMBL" id="JABANN010000897">
    <property type="protein sequence ID" value="KAF4652597.1"/>
    <property type="molecule type" value="Genomic_DNA"/>
</dbReference>
<dbReference type="Proteomes" id="UP000572268">
    <property type="component" value="Unassembled WGS sequence"/>
</dbReference>
<dbReference type="EMBL" id="JABAHT010001134">
    <property type="protein sequence ID" value="KAF4650074.1"/>
    <property type="molecule type" value="Genomic_DNA"/>
</dbReference>
<gene>
    <name evidence="3" type="ORF">FOL46_009604</name>
    <name evidence="2" type="ORF">FOZ61_000692</name>
</gene>
<evidence type="ECO:0000313" key="2">
    <source>
        <dbReference type="EMBL" id="KAF4650074.1"/>
    </source>
</evidence>
<evidence type="ECO:0000313" key="4">
    <source>
        <dbReference type="Proteomes" id="UP000570595"/>
    </source>
</evidence>